<gene>
    <name evidence="1" type="ORF">LSH36_961g00051</name>
</gene>
<keyword evidence="2" id="KW-1185">Reference proteome</keyword>
<accession>A0AAD9IXL6</accession>
<comment type="caution">
    <text evidence="1">The sequence shown here is derived from an EMBL/GenBank/DDBJ whole genome shotgun (WGS) entry which is preliminary data.</text>
</comment>
<dbReference type="AlphaFoldDB" id="A0AAD9IXL6"/>
<dbReference type="Proteomes" id="UP001208570">
    <property type="component" value="Unassembled WGS sequence"/>
</dbReference>
<sequence>MPSIFTITKPYGNVSPCNTNISTTIDNLRKDRNNVQMAILLDSRGQPLRKRVHRSTAELQQKPHNLHTIIIDGRKSMEDPARGLGHCIRWK</sequence>
<reference evidence="1" key="1">
    <citation type="journal article" date="2023" name="Mol. Biol. Evol.">
        <title>Third-Generation Sequencing Reveals the Adaptive Role of the Epigenome in Three Deep-Sea Polychaetes.</title>
        <authorList>
            <person name="Perez M."/>
            <person name="Aroh O."/>
            <person name="Sun Y."/>
            <person name="Lan Y."/>
            <person name="Juniper S.K."/>
            <person name="Young C.R."/>
            <person name="Angers B."/>
            <person name="Qian P.Y."/>
        </authorList>
    </citation>
    <scope>NUCLEOTIDE SEQUENCE</scope>
    <source>
        <strain evidence="1">P08H-3</strain>
    </source>
</reference>
<evidence type="ECO:0000313" key="1">
    <source>
        <dbReference type="EMBL" id="KAK2142398.1"/>
    </source>
</evidence>
<protein>
    <submittedName>
        <fullName evidence="1">Uncharacterized protein</fullName>
    </submittedName>
</protein>
<dbReference type="EMBL" id="JAODUP010000961">
    <property type="protein sequence ID" value="KAK2142398.1"/>
    <property type="molecule type" value="Genomic_DNA"/>
</dbReference>
<organism evidence="1 2">
    <name type="scientific">Paralvinella palmiformis</name>
    <dbReference type="NCBI Taxonomy" id="53620"/>
    <lineage>
        <taxon>Eukaryota</taxon>
        <taxon>Metazoa</taxon>
        <taxon>Spiralia</taxon>
        <taxon>Lophotrochozoa</taxon>
        <taxon>Annelida</taxon>
        <taxon>Polychaeta</taxon>
        <taxon>Sedentaria</taxon>
        <taxon>Canalipalpata</taxon>
        <taxon>Terebellida</taxon>
        <taxon>Terebelliformia</taxon>
        <taxon>Alvinellidae</taxon>
        <taxon>Paralvinella</taxon>
    </lineage>
</organism>
<proteinExistence type="predicted"/>
<evidence type="ECO:0000313" key="2">
    <source>
        <dbReference type="Proteomes" id="UP001208570"/>
    </source>
</evidence>
<name>A0AAD9IXL6_9ANNE</name>